<sequence>MATSSSRNTIRHLIHHRTLELEADRTPENNGCVVMEEKLLVIDCGLGEGYLHVYNLHDCKLITSHRLKDRPGGVCLINQTEVAVCLGSEVVILSVTSRDGVKLVNTLRPGLWCQSLVKWRSDKLVISGNDGGVLCWGVLSITDGRLDSTHDICTGTWWTRIAVREDTVYISCLTSDSITTGVHAFNLLTNKQKFLYRHRELTYPWSIMADRDYVYVCNRNSNRIHQLTDSGQLVTIHTVSSQLRSMFYDDQQGLLYTPSSQSNVITVYKMETSHQVQQGIPVEILNMDDRSIQLFEDALKDGKETVYSIRIMVVGHVGVGKTTLVKRLLGDVVNISERRSTEGIDVYVNCCDVSSSTCEWTRRDKDSEQDYEIQRLVKVLNENYQMSGSVADQEQDAISPQQKTMDQNLIGIVAEYDKNKEVLDQRSQQNISHNLSSTASHPKESPSTDVQRNHTIPENNTIPGREPGENIAIESHKRDPLREMLQVVKENPDKLKQDVRKYARLTILDFAGQYSFYTTHQMFLTRRAIYLMVLNVSEQITDDVEDDCYLDTAGKIKCKVQELLEIWMNSIHSCARSDKEGVNPANSPDSSLSSVIPPPVILVGTHIDQIRKRQSVIRAEKYKLPPKMQAGMVTLTTTSTPDHSGEQLTLSSVQESSHTSTERLQRKRRATEPVSSIQKSTLTSFKNIIIQMTTDNINV</sequence>
<name>A0ABD3XTQ3_SINWO</name>
<proteinExistence type="predicted"/>
<dbReference type="SUPFAM" id="SSF50969">
    <property type="entry name" value="YVTN repeat-like/Quinoprotein amine dehydrogenase"/>
    <property type="match status" value="1"/>
</dbReference>
<protein>
    <submittedName>
        <fullName evidence="2">Uncharacterized protein</fullName>
    </submittedName>
</protein>
<dbReference type="Gene3D" id="2.130.10.10">
    <property type="entry name" value="YVTN repeat-like/Quinoprotein amine dehydrogenase"/>
    <property type="match status" value="1"/>
</dbReference>
<dbReference type="Gene3D" id="3.40.50.300">
    <property type="entry name" value="P-loop containing nucleotide triphosphate hydrolases"/>
    <property type="match status" value="2"/>
</dbReference>
<keyword evidence="3" id="KW-1185">Reference proteome</keyword>
<dbReference type="InterPro" id="IPR027417">
    <property type="entry name" value="P-loop_NTPase"/>
</dbReference>
<dbReference type="CDD" id="cd00882">
    <property type="entry name" value="Ras_like_GTPase"/>
    <property type="match status" value="1"/>
</dbReference>
<feature type="region of interest" description="Disordered" evidence="1">
    <location>
        <begin position="433"/>
        <end position="470"/>
    </location>
</feature>
<feature type="region of interest" description="Disordered" evidence="1">
    <location>
        <begin position="637"/>
        <end position="677"/>
    </location>
</feature>
<accession>A0ABD3XTQ3</accession>
<evidence type="ECO:0000256" key="1">
    <source>
        <dbReference type="SAM" id="MobiDB-lite"/>
    </source>
</evidence>
<dbReference type="AlphaFoldDB" id="A0ABD3XTQ3"/>
<dbReference type="PANTHER" id="PTHR12449:SF18">
    <property type="entry name" value="DEATH DOMAIN-CONTAINING PROTEIN"/>
    <property type="match status" value="1"/>
</dbReference>
<reference evidence="2 3" key="1">
    <citation type="submission" date="2024-11" db="EMBL/GenBank/DDBJ databases">
        <title>Chromosome-level genome assembly of the freshwater bivalve Anodonta woodiana.</title>
        <authorList>
            <person name="Chen X."/>
        </authorList>
    </citation>
    <scope>NUCLEOTIDE SEQUENCE [LARGE SCALE GENOMIC DNA]</scope>
    <source>
        <strain evidence="2">MN2024</strain>
        <tissue evidence="2">Gills</tissue>
    </source>
</reference>
<evidence type="ECO:0000313" key="2">
    <source>
        <dbReference type="EMBL" id="KAL3889550.1"/>
    </source>
</evidence>
<dbReference type="InterPro" id="IPR015943">
    <property type="entry name" value="WD40/YVTN_repeat-like_dom_sf"/>
</dbReference>
<dbReference type="EMBL" id="JBJQND010000001">
    <property type="protein sequence ID" value="KAL3889550.1"/>
    <property type="molecule type" value="Genomic_DNA"/>
</dbReference>
<comment type="caution">
    <text evidence="2">The sequence shown here is derived from an EMBL/GenBank/DDBJ whole genome shotgun (WGS) entry which is preliminary data.</text>
</comment>
<dbReference type="InterPro" id="IPR039788">
    <property type="entry name" value="NOL4/NOL4L"/>
</dbReference>
<feature type="compositionally biased region" description="Polar residues" evidence="1">
    <location>
        <begin position="637"/>
        <end position="659"/>
    </location>
</feature>
<gene>
    <name evidence="2" type="ORF">ACJMK2_001888</name>
</gene>
<dbReference type="SUPFAM" id="SSF52540">
    <property type="entry name" value="P-loop containing nucleoside triphosphate hydrolases"/>
    <property type="match status" value="1"/>
</dbReference>
<organism evidence="2 3">
    <name type="scientific">Sinanodonta woodiana</name>
    <name type="common">Chinese pond mussel</name>
    <name type="synonym">Anodonta woodiana</name>
    <dbReference type="NCBI Taxonomy" id="1069815"/>
    <lineage>
        <taxon>Eukaryota</taxon>
        <taxon>Metazoa</taxon>
        <taxon>Spiralia</taxon>
        <taxon>Lophotrochozoa</taxon>
        <taxon>Mollusca</taxon>
        <taxon>Bivalvia</taxon>
        <taxon>Autobranchia</taxon>
        <taxon>Heteroconchia</taxon>
        <taxon>Palaeoheterodonta</taxon>
        <taxon>Unionida</taxon>
        <taxon>Unionoidea</taxon>
        <taxon>Unionidae</taxon>
        <taxon>Unioninae</taxon>
        <taxon>Sinanodonta</taxon>
    </lineage>
</organism>
<dbReference type="Proteomes" id="UP001634394">
    <property type="component" value="Unassembled WGS sequence"/>
</dbReference>
<feature type="compositionally biased region" description="Polar residues" evidence="1">
    <location>
        <begin position="447"/>
        <end position="462"/>
    </location>
</feature>
<dbReference type="PANTHER" id="PTHR12449">
    <property type="entry name" value="DEATH DOMAIN-CONTAINING PROTEIN"/>
    <property type="match status" value="1"/>
</dbReference>
<dbReference type="InterPro" id="IPR011044">
    <property type="entry name" value="Quino_amine_DH_bsu"/>
</dbReference>
<evidence type="ECO:0000313" key="3">
    <source>
        <dbReference type="Proteomes" id="UP001634394"/>
    </source>
</evidence>